<evidence type="ECO:0000313" key="1">
    <source>
        <dbReference type="EMBL" id="ASF46752.1"/>
    </source>
</evidence>
<protein>
    <submittedName>
        <fullName evidence="1">GNAT family N-acetyltransferase</fullName>
    </submittedName>
</protein>
<organism evidence="1 2">
    <name type="scientific">Methylovulum psychrotolerans</name>
    <dbReference type="NCBI Taxonomy" id="1704499"/>
    <lineage>
        <taxon>Bacteria</taxon>
        <taxon>Pseudomonadati</taxon>
        <taxon>Pseudomonadota</taxon>
        <taxon>Gammaproteobacteria</taxon>
        <taxon>Methylococcales</taxon>
        <taxon>Methylococcaceae</taxon>
        <taxon>Methylovulum</taxon>
    </lineage>
</organism>
<gene>
    <name evidence="1" type="ORF">CEK71_12075</name>
</gene>
<name>A0A1Z4BZR0_9GAMM</name>
<proteinExistence type="predicted"/>
<dbReference type="Proteomes" id="UP000197019">
    <property type="component" value="Chromosome"/>
</dbReference>
<dbReference type="EMBL" id="CP022129">
    <property type="protein sequence ID" value="ASF46752.1"/>
    <property type="molecule type" value="Genomic_DNA"/>
</dbReference>
<reference evidence="1 2" key="1">
    <citation type="submission" date="2017-06" db="EMBL/GenBank/DDBJ databases">
        <title>Genome Sequencing of the methanotroph Methylovulum psychrotolerants str. HV10-M2 isolated from a high-altitude environment.</title>
        <authorList>
            <person name="Mateos-Rivera A."/>
        </authorList>
    </citation>
    <scope>NUCLEOTIDE SEQUENCE [LARGE SCALE GENOMIC DNA]</scope>
    <source>
        <strain evidence="1 2">HV10_M2</strain>
    </source>
</reference>
<accession>A0A1Z4BZR0</accession>
<dbReference type="GO" id="GO:0016740">
    <property type="term" value="F:transferase activity"/>
    <property type="evidence" value="ECO:0007669"/>
    <property type="project" value="UniProtKB-KW"/>
</dbReference>
<dbReference type="Pfam" id="PF13444">
    <property type="entry name" value="Acetyltransf_5"/>
    <property type="match status" value="1"/>
</dbReference>
<dbReference type="Gene3D" id="3.40.630.30">
    <property type="match status" value="1"/>
</dbReference>
<sequence length="254" mass="28986">MGKPRVISMTDMMDVFNQFFEMVPAVSAELKDEAYKLRYQVYCVEVTGFSNPDDFPDKREYDEYDENAVHYLIRHRKSGEYAATTRLILPDRACPARPFPLEAFCDLDETLVPQSINRTKLAEASRFCISKAFKQRKNDAQTLTAIDSANCDSQAYFTLAERRVFPHLSFALIACLIKGCCENNIDHFYGTLEPAWFRFLSSAGIHFTKIGPLADYHGLRWPGVIKVTDLLEGVAQKDQQLWNLLTDKGRFIGA</sequence>
<dbReference type="InterPro" id="IPR022484">
    <property type="entry name" value="PEP-CTERM/exosrtase_acylTfrase"/>
</dbReference>
<keyword evidence="1" id="KW-0808">Transferase</keyword>
<dbReference type="KEGG" id="mpsy:CEK71_12075"/>
<dbReference type="SUPFAM" id="SSF55729">
    <property type="entry name" value="Acyl-CoA N-acyltransferases (Nat)"/>
    <property type="match status" value="1"/>
</dbReference>
<dbReference type="NCBIfam" id="TIGR03694">
    <property type="entry name" value="exosort_acyl"/>
    <property type="match status" value="1"/>
</dbReference>
<keyword evidence="2" id="KW-1185">Reference proteome</keyword>
<dbReference type="InterPro" id="IPR016181">
    <property type="entry name" value="Acyl_CoA_acyltransferase"/>
</dbReference>
<dbReference type="AlphaFoldDB" id="A0A1Z4BZR0"/>
<evidence type="ECO:0000313" key="2">
    <source>
        <dbReference type="Proteomes" id="UP000197019"/>
    </source>
</evidence>